<evidence type="ECO:0000256" key="2">
    <source>
        <dbReference type="ARBA" id="ARBA00022801"/>
    </source>
</evidence>
<dbReference type="CDD" id="cd00840">
    <property type="entry name" value="MPP_Mre11_N"/>
    <property type="match status" value="1"/>
</dbReference>
<evidence type="ECO:0000313" key="6">
    <source>
        <dbReference type="Proteomes" id="UP000199729"/>
    </source>
</evidence>
<keyword evidence="3" id="KW-0269">Exonuclease</keyword>
<dbReference type="InterPro" id="IPR029052">
    <property type="entry name" value="Metallo-depent_PP-like"/>
</dbReference>
<dbReference type="KEGG" id="vff:VITFI_CDS3365"/>
<evidence type="ECO:0000256" key="3">
    <source>
        <dbReference type="ARBA" id="ARBA00022839"/>
    </source>
</evidence>
<dbReference type="OrthoDB" id="9773856at2"/>
<dbReference type="RefSeq" id="WP_089418305.1">
    <property type="nucleotide sequence ID" value="NZ_CP022424.1"/>
</dbReference>
<keyword evidence="6" id="KW-1185">Reference proteome</keyword>
<proteinExistence type="predicted"/>
<sequence length="379" mass="41376">MPRFLHTADWQIGRAFTRFAPESAVLLAEARLAAVERLAALARDEQVDAVLVAGDVFDAQILSERTLRRLFLALQGFAGPWVLLPGNHDAALAQGVWQQAQQLGIVPAHVHLALRPEPIALPSAGLVVLPAPLTQRHTVHDLTAWFDHTPTPAGWVRVGLAHGCVSGFLPESIDAPNPIAADRAQRANLAYLALGDWHGCKCINERTWYSGTPEPDRFRANEAGWALRVDVSHHAPPEVHRLPVGQHRWWQHQVTLNVPSDLDAVLAWLHDRQADDVIDLRLNGRLDLQGRARLQTALGETQARVRHLESTLDGLSLAPTDDELSALHADGYVGELLAELRDAALTPPASPVPAQALALLTETLMRHHPSPSSSPVNTP</sequence>
<dbReference type="EMBL" id="CP022424">
    <property type="protein sequence ID" value="ASM79142.1"/>
    <property type="molecule type" value="Genomic_DNA"/>
</dbReference>
<keyword evidence="5" id="KW-0614">Plasmid</keyword>
<keyword evidence="2" id="KW-0378">Hydrolase</keyword>
<dbReference type="InterPro" id="IPR004843">
    <property type="entry name" value="Calcineurin-like_PHP"/>
</dbReference>
<organism evidence="5 6">
    <name type="scientific">Vitreoscilla filiformis</name>
    <dbReference type="NCBI Taxonomy" id="63"/>
    <lineage>
        <taxon>Bacteria</taxon>
        <taxon>Pseudomonadati</taxon>
        <taxon>Pseudomonadota</taxon>
        <taxon>Betaproteobacteria</taxon>
        <taxon>Neisseriales</taxon>
        <taxon>Neisseriaceae</taxon>
        <taxon>Vitreoscilla</taxon>
    </lineage>
</organism>
<dbReference type="Gene3D" id="3.60.21.10">
    <property type="match status" value="1"/>
</dbReference>
<dbReference type="SUPFAM" id="SSF56300">
    <property type="entry name" value="Metallo-dependent phosphatases"/>
    <property type="match status" value="1"/>
</dbReference>
<dbReference type="PANTHER" id="PTHR30337">
    <property type="entry name" value="COMPONENT OF ATP-DEPENDENT DSDNA EXONUCLEASE"/>
    <property type="match status" value="1"/>
</dbReference>
<dbReference type="Pfam" id="PF00149">
    <property type="entry name" value="Metallophos"/>
    <property type="match status" value="1"/>
</dbReference>
<dbReference type="InterPro" id="IPR050535">
    <property type="entry name" value="DNA_Repair-Maintenance_Comp"/>
</dbReference>
<evidence type="ECO:0000256" key="1">
    <source>
        <dbReference type="ARBA" id="ARBA00022722"/>
    </source>
</evidence>
<accession>A0A221KJE0</accession>
<evidence type="ECO:0000313" key="5">
    <source>
        <dbReference type="EMBL" id="ASM79142.1"/>
    </source>
</evidence>
<gene>
    <name evidence="5" type="ORF">VITFI_CDS3365</name>
</gene>
<geneLocation type="plasmid" evidence="6">
    <name>pvf1</name>
</geneLocation>
<dbReference type="GO" id="GO:0004527">
    <property type="term" value="F:exonuclease activity"/>
    <property type="evidence" value="ECO:0007669"/>
    <property type="project" value="UniProtKB-KW"/>
</dbReference>
<dbReference type="AlphaFoldDB" id="A0A221KJE0"/>
<dbReference type="Proteomes" id="UP000199729">
    <property type="component" value="Plasmid pVF1"/>
</dbReference>
<keyword evidence="1" id="KW-0540">Nuclease</keyword>
<evidence type="ECO:0000259" key="4">
    <source>
        <dbReference type="Pfam" id="PF00149"/>
    </source>
</evidence>
<dbReference type="PANTHER" id="PTHR30337:SF0">
    <property type="entry name" value="NUCLEASE SBCCD SUBUNIT D"/>
    <property type="match status" value="1"/>
</dbReference>
<feature type="domain" description="Calcineurin-like phosphoesterase" evidence="4">
    <location>
        <begin position="3"/>
        <end position="97"/>
    </location>
</feature>
<dbReference type="PIRSF" id="PIRSF033093">
    <property type="entry name" value="UCP_ML1119"/>
    <property type="match status" value="1"/>
</dbReference>
<dbReference type="InterPro" id="IPR041796">
    <property type="entry name" value="Mre11_N"/>
</dbReference>
<reference evidence="5 6" key="1">
    <citation type="submission" date="2017-07" db="EMBL/GenBank/DDBJ databases">
        <title>Complete Genome Sequence of the cosmetic ferment Vitreoscilla filiformis (ATCC15551).</title>
        <authorList>
            <person name="Contreras S."/>
            <person name="Sagory-Zalkind P."/>
            <person name="Blanquart H."/>
            <person name="Iltis A."/>
            <person name="Morand S.C."/>
        </authorList>
    </citation>
    <scope>NUCLEOTIDE SEQUENCE [LARGE SCALE GENOMIC DNA]</scope>
    <source>
        <strain evidence="5 6">ATCC 15551</strain>
        <plasmid evidence="6">Plasmid pvf1</plasmid>
    </source>
</reference>
<dbReference type="InterPro" id="IPR014577">
    <property type="entry name" value="UCP033093_metalloPase"/>
</dbReference>
<name>A0A221KJE0_VITFI</name>
<protein>
    <submittedName>
        <fullName evidence="5">Metallophosphatase</fullName>
    </submittedName>
</protein>